<accession>A0A0T6B0F0</accession>
<name>A0A0T6B0F0_9SCAR</name>
<dbReference type="SUPFAM" id="SSF48371">
    <property type="entry name" value="ARM repeat"/>
    <property type="match status" value="1"/>
</dbReference>
<proteinExistence type="inferred from homology"/>
<reference evidence="8 9" key="1">
    <citation type="submission" date="2015-09" db="EMBL/GenBank/DDBJ databases">
        <title>Draft genome of the scarab beetle Oryctes borbonicus.</title>
        <authorList>
            <person name="Meyer J.M."/>
            <person name="Markov G.V."/>
            <person name="Baskaran P."/>
            <person name="Herrmann M."/>
            <person name="Sommer R.J."/>
            <person name="Roedelsperger C."/>
        </authorList>
    </citation>
    <scope>NUCLEOTIDE SEQUENCE [LARGE SCALE GENOMIC DNA]</scope>
    <source>
        <strain evidence="8">OB123</strain>
        <tissue evidence="8">Whole animal</tissue>
    </source>
</reference>
<protein>
    <recommendedName>
        <fullName evidence="7">Clathrin/coatomer adaptor adaptin-like N-terminal domain-containing protein</fullName>
    </recommendedName>
</protein>
<comment type="subcellular location">
    <subcellularLocation>
        <location evidence="1">Endomembrane system</location>
    </subcellularLocation>
</comment>
<evidence type="ECO:0000256" key="4">
    <source>
        <dbReference type="ARBA" id="ARBA00022927"/>
    </source>
</evidence>
<dbReference type="InterPro" id="IPR016024">
    <property type="entry name" value="ARM-type_fold"/>
</dbReference>
<feature type="region of interest" description="Disordered" evidence="6">
    <location>
        <begin position="120"/>
        <end position="143"/>
    </location>
</feature>
<organism evidence="8 9">
    <name type="scientific">Oryctes borbonicus</name>
    <dbReference type="NCBI Taxonomy" id="1629725"/>
    <lineage>
        <taxon>Eukaryota</taxon>
        <taxon>Metazoa</taxon>
        <taxon>Ecdysozoa</taxon>
        <taxon>Arthropoda</taxon>
        <taxon>Hexapoda</taxon>
        <taxon>Insecta</taxon>
        <taxon>Pterygota</taxon>
        <taxon>Neoptera</taxon>
        <taxon>Endopterygota</taxon>
        <taxon>Coleoptera</taxon>
        <taxon>Polyphaga</taxon>
        <taxon>Scarabaeiformia</taxon>
        <taxon>Scarabaeidae</taxon>
        <taxon>Dynastinae</taxon>
        <taxon>Oryctes</taxon>
    </lineage>
</organism>
<comment type="similarity">
    <text evidence="2">Belongs to the adaptor complexes large subunit family.</text>
</comment>
<dbReference type="Gene3D" id="1.25.10.10">
    <property type="entry name" value="Leucine-rich Repeat Variant"/>
    <property type="match status" value="1"/>
</dbReference>
<evidence type="ECO:0000256" key="1">
    <source>
        <dbReference type="ARBA" id="ARBA00004308"/>
    </source>
</evidence>
<dbReference type="Pfam" id="PF01602">
    <property type="entry name" value="Adaptin_N"/>
    <property type="match status" value="1"/>
</dbReference>
<dbReference type="InterPro" id="IPR002553">
    <property type="entry name" value="Clathrin/coatomer_adapt-like_N"/>
</dbReference>
<evidence type="ECO:0000259" key="7">
    <source>
        <dbReference type="Pfam" id="PF01602"/>
    </source>
</evidence>
<dbReference type="GO" id="GO:0012505">
    <property type="term" value="C:endomembrane system"/>
    <property type="evidence" value="ECO:0007669"/>
    <property type="project" value="UniProtKB-SubCell"/>
</dbReference>
<dbReference type="GO" id="GO:0016192">
    <property type="term" value="P:vesicle-mediated transport"/>
    <property type="evidence" value="ECO:0007669"/>
    <property type="project" value="InterPro"/>
</dbReference>
<sequence>MIAPIVMLAIRDAAQDMSPYVRKTAAHAIPKLYSLDNETKPELILIIQKLLADKTVLVIGSAVMAFTKVCPERVDLIHQVYRKLCTLLVDVDEWGQVIILNTLTRYCRTQFTDPNLHDKGESGRHFYDSNSDSSDKQSSPSLDPDHRLLLRSARPLLQSRNAAVVVAVAQLYHHCAPKSEGLLAAKALVRLLRSHTEVQCIVLDVIASMSYQRKGMFEYYLKNFFIRTSDPTRIKLLKLDILTNIACDANVSLILREMQTYILSNDKQFAAATIQAIGRCACQIADIADSCLNGLVSLLSNGNEAIVAESVIVIKRLLQTKAADPKEIVRHMTKLLDTITVPNARAAILWLLGEHASIVPLVAPDILRKMAKSFPEEVR</sequence>
<dbReference type="PANTHER" id="PTHR11134">
    <property type="entry name" value="ADAPTOR COMPLEX SUBUNIT BETA FAMILY MEMBER"/>
    <property type="match status" value="1"/>
</dbReference>
<keyword evidence="5" id="KW-0472">Membrane</keyword>
<dbReference type="Proteomes" id="UP000051574">
    <property type="component" value="Unassembled WGS sequence"/>
</dbReference>
<dbReference type="InterPro" id="IPR026739">
    <property type="entry name" value="AP_beta"/>
</dbReference>
<dbReference type="GO" id="GO:0006886">
    <property type="term" value="P:intracellular protein transport"/>
    <property type="evidence" value="ECO:0007669"/>
    <property type="project" value="InterPro"/>
</dbReference>
<evidence type="ECO:0000256" key="2">
    <source>
        <dbReference type="ARBA" id="ARBA00006613"/>
    </source>
</evidence>
<feature type="compositionally biased region" description="Low complexity" evidence="6">
    <location>
        <begin position="128"/>
        <end position="142"/>
    </location>
</feature>
<dbReference type="OrthoDB" id="302453at2759"/>
<evidence type="ECO:0000313" key="8">
    <source>
        <dbReference type="EMBL" id="KRT80558.1"/>
    </source>
</evidence>
<keyword evidence="3" id="KW-0813">Transport</keyword>
<evidence type="ECO:0000256" key="5">
    <source>
        <dbReference type="ARBA" id="ARBA00023136"/>
    </source>
</evidence>
<evidence type="ECO:0000313" key="9">
    <source>
        <dbReference type="Proteomes" id="UP000051574"/>
    </source>
</evidence>
<dbReference type="AlphaFoldDB" id="A0A0T6B0F0"/>
<evidence type="ECO:0000256" key="3">
    <source>
        <dbReference type="ARBA" id="ARBA00022448"/>
    </source>
</evidence>
<gene>
    <name evidence="8" type="ORF">AMK59_7070</name>
</gene>
<dbReference type="EMBL" id="LJIG01022447">
    <property type="protein sequence ID" value="KRT80558.1"/>
    <property type="molecule type" value="Genomic_DNA"/>
</dbReference>
<dbReference type="InterPro" id="IPR011989">
    <property type="entry name" value="ARM-like"/>
</dbReference>
<comment type="caution">
    <text evidence="8">The sequence shown here is derived from an EMBL/GenBank/DDBJ whole genome shotgun (WGS) entry which is preliminary data.</text>
</comment>
<keyword evidence="9" id="KW-1185">Reference proteome</keyword>
<evidence type="ECO:0000256" key="6">
    <source>
        <dbReference type="SAM" id="MobiDB-lite"/>
    </source>
</evidence>
<feature type="domain" description="Clathrin/coatomer adaptor adaptin-like N-terminal" evidence="7">
    <location>
        <begin position="2"/>
        <end position="377"/>
    </location>
</feature>
<keyword evidence="4" id="KW-0653">Protein transport</keyword>
<dbReference type="GO" id="GO:0030117">
    <property type="term" value="C:membrane coat"/>
    <property type="evidence" value="ECO:0007669"/>
    <property type="project" value="InterPro"/>
</dbReference>